<reference evidence="4" key="2">
    <citation type="submission" date="2020-09" db="EMBL/GenBank/DDBJ databases">
        <authorList>
            <person name="Sun Q."/>
            <person name="Zhou Y."/>
        </authorList>
    </citation>
    <scope>NUCLEOTIDE SEQUENCE</scope>
    <source>
        <strain evidence="4">CGMCC 4.7372</strain>
    </source>
</reference>
<keyword evidence="1" id="KW-0328">Glycosyltransferase</keyword>
<keyword evidence="2 4" id="KW-0808">Transferase</keyword>
<evidence type="ECO:0000313" key="5">
    <source>
        <dbReference type="Proteomes" id="UP000614239"/>
    </source>
</evidence>
<dbReference type="Gene3D" id="3.40.50.2000">
    <property type="entry name" value="Glycogen Phosphorylase B"/>
    <property type="match status" value="2"/>
</dbReference>
<proteinExistence type="predicted"/>
<dbReference type="CDD" id="cd03794">
    <property type="entry name" value="GT4_WbuB-like"/>
    <property type="match status" value="1"/>
</dbReference>
<organism evidence="4 5">
    <name type="scientific">Actinomyces gaoshouyii</name>
    <dbReference type="NCBI Taxonomy" id="1960083"/>
    <lineage>
        <taxon>Bacteria</taxon>
        <taxon>Bacillati</taxon>
        <taxon>Actinomycetota</taxon>
        <taxon>Actinomycetes</taxon>
        <taxon>Actinomycetales</taxon>
        <taxon>Actinomycetaceae</taxon>
        <taxon>Actinomyces</taxon>
    </lineage>
</organism>
<accession>A0A8H9H7H2</accession>
<dbReference type="EMBL" id="BMNJ01000002">
    <property type="protein sequence ID" value="GGO96065.1"/>
    <property type="molecule type" value="Genomic_DNA"/>
</dbReference>
<dbReference type="InterPro" id="IPR050194">
    <property type="entry name" value="Glycosyltransferase_grp1"/>
</dbReference>
<dbReference type="Pfam" id="PF13692">
    <property type="entry name" value="Glyco_trans_1_4"/>
    <property type="match status" value="1"/>
</dbReference>
<dbReference type="SUPFAM" id="SSF53756">
    <property type="entry name" value="UDP-Glycosyltransferase/glycogen phosphorylase"/>
    <property type="match status" value="1"/>
</dbReference>
<keyword evidence="5" id="KW-1185">Reference proteome</keyword>
<dbReference type="GO" id="GO:0016758">
    <property type="term" value="F:hexosyltransferase activity"/>
    <property type="evidence" value="ECO:0007669"/>
    <property type="project" value="TreeGrafter"/>
</dbReference>
<dbReference type="Pfam" id="PF13579">
    <property type="entry name" value="Glyco_trans_4_4"/>
    <property type="match status" value="1"/>
</dbReference>
<sequence length="433" mass="45977">MTARRLREGLALGLAGALALAVWDRSRPARGVIIATRLYAPEAAAAAQRLRGLALALAERGERVTVLTSTPPGMTPPGDPGIEVRSVPALRDESGYVRGYAHYMSVDAPMAARLLAQRRPRVVIAEPPPTTGAVVRAICALRGVPYAYYAADVWSDASESIGAPAWVVEALRLVERLALAGARSVIAVSDGVAERVRELGARRVALVLNGIDTEVFTAEGPRHPDAPTAPYFVYAGTASEWQGAGVFIDALRLVHRTHPEARLVFLGQGSDWESLIARAQGDERIAFSGLVPPDQAAAWLRGAAAAVVSIRPGLGYDFAYPTKILAALACGAPVVYAGPGPAREDLGAHGLGHACDHEVGAVAEAMRRALADAEAPGRESEAARRRAWVVGNRSMRAAMGRAADEILEISPHALRNRWRQSRIDPSQAPNTPR</sequence>
<feature type="domain" description="Glycosyltransferase subfamily 4-like N-terminal" evidence="3">
    <location>
        <begin position="46"/>
        <end position="209"/>
    </location>
</feature>
<evidence type="ECO:0000259" key="3">
    <source>
        <dbReference type="Pfam" id="PF13579"/>
    </source>
</evidence>
<dbReference type="PANTHER" id="PTHR45947:SF3">
    <property type="entry name" value="SULFOQUINOVOSYL TRANSFERASE SQD2"/>
    <property type="match status" value="1"/>
</dbReference>
<dbReference type="InterPro" id="IPR028098">
    <property type="entry name" value="Glyco_trans_4-like_N"/>
</dbReference>
<comment type="caution">
    <text evidence="4">The sequence shown here is derived from an EMBL/GenBank/DDBJ whole genome shotgun (WGS) entry which is preliminary data.</text>
</comment>
<name>A0A8H9H7H2_9ACTO</name>
<dbReference type="Proteomes" id="UP000614239">
    <property type="component" value="Unassembled WGS sequence"/>
</dbReference>
<dbReference type="RefSeq" id="WP_188640678.1">
    <property type="nucleotide sequence ID" value="NZ_BMNJ01000002.1"/>
</dbReference>
<gene>
    <name evidence="4" type="ORF">GCM10011612_05370</name>
</gene>
<protein>
    <submittedName>
        <fullName evidence="4">Glycosyl transferase</fullName>
    </submittedName>
</protein>
<evidence type="ECO:0000313" key="4">
    <source>
        <dbReference type="EMBL" id="GGO96065.1"/>
    </source>
</evidence>
<reference evidence="4" key="1">
    <citation type="journal article" date="2014" name="Int. J. Syst. Evol. Microbiol.">
        <title>Complete genome sequence of Corynebacterium casei LMG S-19264T (=DSM 44701T), isolated from a smear-ripened cheese.</title>
        <authorList>
            <consortium name="US DOE Joint Genome Institute (JGI-PGF)"/>
            <person name="Walter F."/>
            <person name="Albersmeier A."/>
            <person name="Kalinowski J."/>
            <person name="Ruckert C."/>
        </authorList>
    </citation>
    <scope>NUCLEOTIDE SEQUENCE</scope>
    <source>
        <strain evidence="4">CGMCC 4.7372</strain>
    </source>
</reference>
<dbReference type="AlphaFoldDB" id="A0A8H9H7H2"/>
<dbReference type="GO" id="GO:1901137">
    <property type="term" value="P:carbohydrate derivative biosynthetic process"/>
    <property type="evidence" value="ECO:0007669"/>
    <property type="project" value="UniProtKB-ARBA"/>
</dbReference>
<evidence type="ECO:0000256" key="2">
    <source>
        <dbReference type="ARBA" id="ARBA00022679"/>
    </source>
</evidence>
<evidence type="ECO:0000256" key="1">
    <source>
        <dbReference type="ARBA" id="ARBA00022676"/>
    </source>
</evidence>
<dbReference type="PANTHER" id="PTHR45947">
    <property type="entry name" value="SULFOQUINOVOSYL TRANSFERASE SQD2"/>
    <property type="match status" value="1"/>
</dbReference>